<dbReference type="Gene3D" id="3.40.50.720">
    <property type="entry name" value="NAD(P)-binding Rossmann-like Domain"/>
    <property type="match status" value="1"/>
</dbReference>
<proteinExistence type="predicted"/>
<comment type="caution">
    <text evidence="2">The sequence shown here is derived from an EMBL/GenBank/DDBJ whole genome shotgun (WGS) entry which is preliminary data.</text>
</comment>
<dbReference type="GO" id="GO:0005737">
    <property type="term" value="C:cytoplasm"/>
    <property type="evidence" value="ECO:0007669"/>
    <property type="project" value="TreeGrafter"/>
</dbReference>
<organism evidence="2 3">
    <name type="scientific">Streptomyces malaysiensis</name>
    <dbReference type="NCBI Taxonomy" id="92644"/>
    <lineage>
        <taxon>Bacteria</taxon>
        <taxon>Bacillati</taxon>
        <taxon>Actinomycetota</taxon>
        <taxon>Actinomycetes</taxon>
        <taxon>Kitasatosporales</taxon>
        <taxon>Streptomycetaceae</taxon>
        <taxon>Streptomyces</taxon>
        <taxon>Streptomyces violaceusniger group</taxon>
    </lineage>
</organism>
<accession>A0A2J7YRJ7</accession>
<evidence type="ECO:0000313" key="2">
    <source>
        <dbReference type="EMBL" id="PNG90529.1"/>
    </source>
</evidence>
<dbReference type="Proteomes" id="UP000236520">
    <property type="component" value="Unassembled WGS sequence"/>
</dbReference>
<dbReference type="AlphaFoldDB" id="A0A2J7YRJ7"/>
<sequence>MNILVTGATGYLGRAVAQRLHGAGHQVTAMARGEAGLKALAAGGFRPVRGDLTDPVSLRTAVEDADAVVETGDADNDRATEALLELVAGTGKRYLRTSGVGVYTELSCGEPSDTVHTEDTDFVPIPELSHRYNQDLRVMAAARNGAHTVVLRPGMVYGQGGSEQLPLLLRAALRDQVSRYTGQGLNRYPNVYLDDVARAYVLALESASPGSEYNLAADEATMREIAEGIAEVLGLGEAVSTTLEDMAEVIGPRYAMGMAGNVRVDATKARTELGWAPQGPSLTEDLVHGSYRKVWGHREVSLVTEAVTP</sequence>
<dbReference type="Pfam" id="PF01370">
    <property type="entry name" value="Epimerase"/>
    <property type="match status" value="1"/>
</dbReference>
<evidence type="ECO:0000259" key="1">
    <source>
        <dbReference type="Pfam" id="PF01370"/>
    </source>
</evidence>
<dbReference type="EMBL" id="LJIW01000002">
    <property type="protein sequence ID" value="PNG90529.1"/>
    <property type="molecule type" value="Genomic_DNA"/>
</dbReference>
<dbReference type="GO" id="GO:0004029">
    <property type="term" value="F:aldehyde dehydrogenase (NAD+) activity"/>
    <property type="evidence" value="ECO:0007669"/>
    <property type="project" value="TreeGrafter"/>
</dbReference>
<reference evidence="2 3" key="1">
    <citation type="submission" date="2015-09" db="EMBL/GenBank/DDBJ databases">
        <title>Genome sequence, genome mining and natural product profiling of a biocontrol bacterium Streptomyces malaysiensis F913.</title>
        <authorList>
            <person name="Xu Y."/>
            <person name="Wei J."/>
            <person name="Xie J."/>
            <person name="Li T."/>
            <person name="Zhou Z."/>
        </authorList>
    </citation>
    <scope>NUCLEOTIDE SEQUENCE [LARGE SCALE GENOMIC DNA]</scope>
    <source>
        <strain evidence="2 3">F913</strain>
    </source>
</reference>
<dbReference type="RefSeq" id="WP_180990815.1">
    <property type="nucleotide sequence ID" value="NZ_LJIW01000002.1"/>
</dbReference>
<gene>
    <name evidence="2" type="ORF">SMF913_25994</name>
</gene>
<dbReference type="PANTHER" id="PTHR48079">
    <property type="entry name" value="PROTEIN YEEZ"/>
    <property type="match status" value="1"/>
</dbReference>
<dbReference type="PANTHER" id="PTHR48079:SF6">
    <property type="entry name" value="NAD(P)-BINDING DOMAIN-CONTAINING PROTEIN-RELATED"/>
    <property type="match status" value="1"/>
</dbReference>
<protein>
    <recommendedName>
        <fullName evidence="1">NAD-dependent epimerase/dehydratase domain-containing protein</fullName>
    </recommendedName>
</protein>
<feature type="domain" description="NAD-dependent epimerase/dehydratase" evidence="1">
    <location>
        <begin position="3"/>
        <end position="216"/>
    </location>
</feature>
<dbReference type="InterPro" id="IPR001509">
    <property type="entry name" value="Epimerase_deHydtase"/>
</dbReference>
<dbReference type="InterPro" id="IPR051783">
    <property type="entry name" value="NAD(P)-dependent_oxidoreduct"/>
</dbReference>
<dbReference type="InterPro" id="IPR036291">
    <property type="entry name" value="NAD(P)-bd_dom_sf"/>
</dbReference>
<keyword evidence="3" id="KW-1185">Reference proteome</keyword>
<dbReference type="SUPFAM" id="SSF51735">
    <property type="entry name" value="NAD(P)-binding Rossmann-fold domains"/>
    <property type="match status" value="1"/>
</dbReference>
<evidence type="ECO:0000313" key="3">
    <source>
        <dbReference type="Proteomes" id="UP000236520"/>
    </source>
</evidence>
<name>A0A2J7YRJ7_STRMQ</name>